<evidence type="ECO:0000313" key="9">
    <source>
        <dbReference type="Proteomes" id="UP000011713"/>
    </source>
</evidence>
<feature type="domain" description="SUN" evidence="7">
    <location>
        <begin position="72"/>
        <end position="289"/>
    </location>
</feature>
<dbReference type="GO" id="GO:0012505">
    <property type="term" value="C:endomembrane system"/>
    <property type="evidence" value="ECO:0007669"/>
    <property type="project" value="UniProtKB-SubCell"/>
</dbReference>
<accession>M4BPN2</accession>
<protein>
    <recommendedName>
        <fullName evidence="7">SUN domain-containing protein</fullName>
    </recommendedName>
</protein>
<keyword evidence="3" id="KW-1133">Transmembrane helix</keyword>
<dbReference type="GO" id="GO:0034975">
    <property type="term" value="P:protein folding in endoplasmic reticulum"/>
    <property type="evidence" value="ECO:0007669"/>
    <property type="project" value="TreeGrafter"/>
</dbReference>
<keyword evidence="9" id="KW-1185">Reference proteome</keyword>
<dbReference type="EMBL" id="JH598517">
    <property type="status" value="NOT_ANNOTATED_CDS"/>
    <property type="molecule type" value="Genomic_DNA"/>
</dbReference>
<proteinExistence type="predicted"/>
<keyword evidence="2" id="KW-0812">Transmembrane</keyword>
<evidence type="ECO:0000256" key="4">
    <source>
        <dbReference type="ARBA" id="ARBA00023136"/>
    </source>
</evidence>
<feature type="region of interest" description="Disordered" evidence="5">
    <location>
        <begin position="21"/>
        <end position="53"/>
    </location>
</feature>
<dbReference type="AlphaFoldDB" id="M4BPN2"/>
<dbReference type="PANTHER" id="PTHR12953:SF0">
    <property type="entry name" value="SUN DOMAIN-CONTAINING OSSIFICATION FACTOR"/>
    <property type="match status" value="1"/>
</dbReference>
<feature type="chain" id="PRO_5004049264" description="SUN domain-containing protein" evidence="6">
    <location>
        <begin position="21"/>
        <end position="558"/>
    </location>
</feature>
<keyword evidence="6" id="KW-0732">Signal</keyword>
<feature type="compositionally biased region" description="Basic and acidic residues" evidence="5">
    <location>
        <begin position="24"/>
        <end position="42"/>
    </location>
</feature>
<dbReference type="InterPro" id="IPR045120">
    <property type="entry name" value="Suco/Slp1-like"/>
</dbReference>
<dbReference type="PROSITE" id="PS51469">
    <property type="entry name" value="SUN"/>
    <property type="match status" value="1"/>
</dbReference>
<dbReference type="STRING" id="559515.M4BPN2"/>
<evidence type="ECO:0000256" key="1">
    <source>
        <dbReference type="ARBA" id="ARBA00004308"/>
    </source>
</evidence>
<dbReference type="VEuPathDB" id="FungiDB:HpaG808371"/>
<dbReference type="Gene3D" id="2.60.120.260">
    <property type="entry name" value="Galactose-binding domain-like"/>
    <property type="match status" value="1"/>
</dbReference>
<evidence type="ECO:0000259" key="7">
    <source>
        <dbReference type="PROSITE" id="PS51469"/>
    </source>
</evidence>
<dbReference type="HOGENOM" id="CLU_024106_0_0_1"/>
<reference evidence="8" key="2">
    <citation type="submission" date="2015-06" db="UniProtKB">
        <authorList>
            <consortium name="EnsemblProtists"/>
        </authorList>
    </citation>
    <scope>IDENTIFICATION</scope>
    <source>
        <strain evidence="8">Emoy2</strain>
    </source>
</reference>
<sequence length="558" mass="61786">MRSIKHGLLVLLVLAALASGHSRPRPDTAPKNEVDNDPDHLPIDSVAPQDAKAAQEDEVNAVQTVIATETKLSSRIQQITEPVELKADKKIADEDVDHPLDLPSGLFEVVDADSVDTRTRQNYASLDAGATILDAAPDTKSPTNVLVPDKDRYMLTPCSNARKWVVVSLSEDVSDAEKRTLWVTVVERVSFPLLLCVILLQVHADAIAVANYEKFSSPVKEFIVLGSVNYPTDTWLVLGNFTAEHSNGEQIFQLDAQQHVRYIKFRILSHYGSEYYCTLSQLRVFGRTFTQVISELERSIDAEVEALDAHEASAAPQLPALPASTEVYVPRISDPMELMSQCLLEKNNTVVAVFYDKPQQMEHYRSHGMCCLVDYTPELIEAEAAASLNADEHLLTISHDPAVSDIVDEGRVYVAGPDSSTNESNVSVTHESDIDASTTNGGASLLSATHNTAVSSTQSLGRLENIFCKERADLREWFWRMENHKNSVNDTVKKSSARTMSAGALRANRKAHFGSSWDDSAIERKTLISDLVGDSQRKFRRHHTKRLSQASLDLKRLK</sequence>
<name>M4BPN2_HYAAE</name>
<dbReference type="eggNOG" id="KOG1396">
    <property type="taxonomic scope" value="Eukaryota"/>
</dbReference>
<evidence type="ECO:0000256" key="2">
    <source>
        <dbReference type="ARBA" id="ARBA00022692"/>
    </source>
</evidence>
<dbReference type="Pfam" id="PF07738">
    <property type="entry name" value="Sad1_UNC"/>
    <property type="match status" value="1"/>
</dbReference>
<dbReference type="PANTHER" id="PTHR12953">
    <property type="entry name" value="MEMBRANE PROTEIN CH1 RELATED"/>
    <property type="match status" value="1"/>
</dbReference>
<evidence type="ECO:0000256" key="5">
    <source>
        <dbReference type="SAM" id="MobiDB-lite"/>
    </source>
</evidence>
<dbReference type="SUPFAM" id="SSF49785">
    <property type="entry name" value="Galactose-binding domain-like"/>
    <property type="match status" value="1"/>
</dbReference>
<dbReference type="InterPro" id="IPR012919">
    <property type="entry name" value="SUN_dom"/>
</dbReference>
<reference evidence="9" key="1">
    <citation type="journal article" date="2010" name="Science">
        <title>Signatures of adaptation to obligate biotrophy in the Hyaloperonospora arabidopsidis genome.</title>
        <authorList>
            <person name="Baxter L."/>
            <person name="Tripathy S."/>
            <person name="Ishaque N."/>
            <person name="Boot N."/>
            <person name="Cabral A."/>
            <person name="Kemen E."/>
            <person name="Thines M."/>
            <person name="Ah-Fong A."/>
            <person name="Anderson R."/>
            <person name="Badejoko W."/>
            <person name="Bittner-Eddy P."/>
            <person name="Boore J.L."/>
            <person name="Chibucos M.C."/>
            <person name="Coates M."/>
            <person name="Dehal P."/>
            <person name="Delehaunty K."/>
            <person name="Dong S."/>
            <person name="Downton P."/>
            <person name="Dumas B."/>
            <person name="Fabro G."/>
            <person name="Fronick C."/>
            <person name="Fuerstenberg S.I."/>
            <person name="Fulton L."/>
            <person name="Gaulin E."/>
            <person name="Govers F."/>
            <person name="Hughes L."/>
            <person name="Humphray S."/>
            <person name="Jiang R.H."/>
            <person name="Judelson H."/>
            <person name="Kamoun S."/>
            <person name="Kyung K."/>
            <person name="Meijer H."/>
            <person name="Minx P."/>
            <person name="Morris P."/>
            <person name="Nelson J."/>
            <person name="Phuntumart V."/>
            <person name="Qutob D."/>
            <person name="Rehmany A."/>
            <person name="Rougon-Cardoso A."/>
            <person name="Ryden P."/>
            <person name="Torto-Alalibo T."/>
            <person name="Studholme D."/>
            <person name="Wang Y."/>
            <person name="Win J."/>
            <person name="Wood J."/>
            <person name="Clifton S.W."/>
            <person name="Rogers J."/>
            <person name="Van den Ackerveken G."/>
            <person name="Jones J.D."/>
            <person name="McDowell J.M."/>
            <person name="Beynon J."/>
            <person name="Tyler B.M."/>
        </authorList>
    </citation>
    <scope>NUCLEOTIDE SEQUENCE [LARGE SCALE GENOMIC DNA]</scope>
    <source>
        <strain evidence="9">Emoy2</strain>
    </source>
</reference>
<feature type="signal peptide" evidence="6">
    <location>
        <begin position="1"/>
        <end position="20"/>
    </location>
</feature>
<dbReference type="InterPro" id="IPR008979">
    <property type="entry name" value="Galactose-bd-like_sf"/>
</dbReference>
<dbReference type="GO" id="GO:0005737">
    <property type="term" value="C:cytoplasm"/>
    <property type="evidence" value="ECO:0007669"/>
    <property type="project" value="TreeGrafter"/>
</dbReference>
<organism evidence="8 9">
    <name type="scientific">Hyaloperonospora arabidopsidis (strain Emoy2)</name>
    <name type="common">Downy mildew agent</name>
    <name type="synonym">Peronospora arabidopsidis</name>
    <dbReference type="NCBI Taxonomy" id="559515"/>
    <lineage>
        <taxon>Eukaryota</taxon>
        <taxon>Sar</taxon>
        <taxon>Stramenopiles</taxon>
        <taxon>Oomycota</taxon>
        <taxon>Peronosporomycetes</taxon>
        <taxon>Peronosporales</taxon>
        <taxon>Peronosporaceae</taxon>
        <taxon>Hyaloperonospora</taxon>
    </lineage>
</organism>
<keyword evidence="4" id="KW-0472">Membrane</keyword>
<evidence type="ECO:0000256" key="6">
    <source>
        <dbReference type="SAM" id="SignalP"/>
    </source>
</evidence>
<dbReference type="EnsemblProtists" id="HpaT808371">
    <property type="protein sequence ID" value="HpaP808371"/>
    <property type="gene ID" value="HpaG808371"/>
</dbReference>
<dbReference type="InParanoid" id="M4BPN2"/>
<evidence type="ECO:0000256" key="3">
    <source>
        <dbReference type="ARBA" id="ARBA00022989"/>
    </source>
</evidence>
<dbReference type="Proteomes" id="UP000011713">
    <property type="component" value="Unassembled WGS sequence"/>
</dbReference>
<evidence type="ECO:0000313" key="8">
    <source>
        <dbReference type="EnsemblProtists" id="HpaP808371"/>
    </source>
</evidence>
<comment type="subcellular location">
    <subcellularLocation>
        <location evidence="1">Endomembrane system</location>
    </subcellularLocation>
</comment>
<dbReference type="GO" id="GO:0016020">
    <property type="term" value="C:membrane"/>
    <property type="evidence" value="ECO:0007669"/>
    <property type="project" value="InterPro"/>
</dbReference>